<dbReference type="CDD" id="cd01650">
    <property type="entry name" value="RT_nLTR_like"/>
    <property type="match status" value="1"/>
</dbReference>
<dbReference type="PANTHER" id="PTHR33116:SF79">
    <property type="entry name" value="REVERSE TRANSCRIPTASE DOMAIN, ZINC FINGER, CCHC-TYPE-RELATED"/>
    <property type="match status" value="1"/>
</dbReference>
<dbReference type="SUPFAM" id="SSF56672">
    <property type="entry name" value="DNA/RNA polymerases"/>
    <property type="match status" value="1"/>
</dbReference>
<protein>
    <recommendedName>
        <fullName evidence="1">Reverse transcriptase domain-containing protein</fullName>
    </recommendedName>
</protein>
<accession>A0AA38SP79</accession>
<sequence length="702" mass="79096">MFKSSIPKNTNPIGLNDFRPISLVGILYKVISKVLATRMKSVLGNVISNVQSAFLKGRSILDGVLVANEMVSYLKRSKRKGLIFKVDFEKAYDSVNWGFLLEVLGKMGFGTKWRNWIETCLKTAKISILVNGSPTEEFYMEKGIRQGDPMAPFLFLVVAEGLNVMVEEAIEKGLFKGLKVGNGEVVLSHLQYADDVMFFGEWEAENIVNLVKLLKCFYAVSGLKVNLNKCNLFGLGVPEVEILGWARVVGCGSGSLPFTYLGLPVGVSMKKVSHWEKVISKFKNKLSSWKVKWLSFGGRLSLVKSVLSSLPLYYFSLFLSPVSVIKSLESLRRMGVGGSEELKRGRTWVKWDKVLESFEGGGLNVGGLREMNWCLVGKWWWWFANDNDALWCNIIRSIYGEKGGLKLGEGSEIRGSEIRGSSVWRSIIKVGSFLDGVGCNFSRSFGKVVGNGRNTKFWEDRWVGGEILKERFTRLYNLETCKAALVADRGSWLENYKPGSEGEDKLVWLLDPVGGVSVRVLRTILGERRLRSRSGEGDGSGICTKWVKVIPPKVNVFFWKASFERLPCRALLDKYGIDVDSVLCPRCNQEVETVHHALFSCEKVKKLWSLVGRWWNLDTASTVSLRDLVSLATRCGSSSKGSALWEAFIRCFAYMIWSDRNKIVFQQSREELCDNLVFEWLTQRSKDMSGDWRSWLSDPMSS</sequence>
<proteinExistence type="predicted"/>
<name>A0AA38SP79_9ASTR</name>
<reference evidence="2" key="1">
    <citation type="submission" date="2023-03" db="EMBL/GenBank/DDBJ databases">
        <title>Chromosome-scale reference genome and RAD-based genetic map of yellow starthistle (Centaurea solstitialis) reveal putative structural variation and QTLs associated with invader traits.</title>
        <authorList>
            <person name="Reatini B."/>
            <person name="Cang F.A."/>
            <person name="Jiang Q."/>
            <person name="Mckibben M.T.W."/>
            <person name="Barker M.S."/>
            <person name="Rieseberg L.H."/>
            <person name="Dlugosch K.M."/>
        </authorList>
    </citation>
    <scope>NUCLEOTIDE SEQUENCE</scope>
    <source>
        <strain evidence="2">CAN-66</strain>
        <tissue evidence="2">Leaf</tissue>
    </source>
</reference>
<dbReference type="Pfam" id="PF13966">
    <property type="entry name" value="zf-RVT"/>
    <property type="match status" value="1"/>
</dbReference>
<evidence type="ECO:0000313" key="2">
    <source>
        <dbReference type="EMBL" id="KAJ9539461.1"/>
    </source>
</evidence>
<dbReference type="InterPro" id="IPR043502">
    <property type="entry name" value="DNA/RNA_pol_sf"/>
</dbReference>
<comment type="caution">
    <text evidence="2">The sequence shown here is derived from an EMBL/GenBank/DDBJ whole genome shotgun (WGS) entry which is preliminary data.</text>
</comment>
<dbReference type="InterPro" id="IPR000477">
    <property type="entry name" value="RT_dom"/>
</dbReference>
<organism evidence="2 3">
    <name type="scientific">Centaurea solstitialis</name>
    <name type="common">yellow star-thistle</name>
    <dbReference type="NCBI Taxonomy" id="347529"/>
    <lineage>
        <taxon>Eukaryota</taxon>
        <taxon>Viridiplantae</taxon>
        <taxon>Streptophyta</taxon>
        <taxon>Embryophyta</taxon>
        <taxon>Tracheophyta</taxon>
        <taxon>Spermatophyta</taxon>
        <taxon>Magnoliopsida</taxon>
        <taxon>eudicotyledons</taxon>
        <taxon>Gunneridae</taxon>
        <taxon>Pentapetalae</taxon>
        <taxon>asterids</taxon>
        <taxon>campanulids</taxon>
        <taxon>Asterales</taxon>
        <taxon>Asteraceae</taxon>
        <taxon>Carduoideae</taxon>
        <taxon>Cardueae</taxon>
        <taxon>Centaureinae</taxon>
        <taxon>Centaurea</taxon>
    </lineage>
</organism>
<dbReference type="AlphaFoldDB" id="A0AA38SP79"/>
<keyword evidence="3" id="KW-1185">Reference proteome</keyword>
<dbReference type="Proteomes" id="UP001172457">
    <property type="component" value="Chromosome 8"/>
</dbReference>
<feature type="domain" description="Reverse transcriptase" evidence="1">
    <location>
        <begin position="1"/>
        <end position="265"/>
    </location>
</feature>
<dbReference type="PROSITE" id="PS50878">
    <property type="entry name" value="RT_POL"/>
    <property type="match status" value="1"/>
</dbReference>
<dbReference type="InterPro" id="IPR026960">
    <property type="entry name" value="RVT-Znf"/>
</dbReference>
<dbReference type="PANTHER" id="PTHR33116">
    <property type="entry name" value="REVERSE TRANSCRIPTASE ZINC-BINDING DOMAIN-CONTAINING PROTEIN-RELATED-RELATED"/>
    <property type="match status" value="1"/>
</dbReference>
<dbReference type="Pfam" id="PF00078">
    <property type="entry name" value="RVT_1"/>
    <property type="match status" value="1"/>
</dbReference>
<gene>
    <name evidence="2" type="ORF">OSB04_032194</name>
</gene>
<dbReference type="EMBL" id="JARYMX010000008">
    <property type="protein sequence ID" value="KAJ9539461.1"/>
    <property type="molecule type" value="Genomic_DNA"/>
</dbReference>
<evidence type="ECO:0000313" key="3">
    <source>
        <dbReference type="Proteomes" id="UP001172457"/>
    </source>
</evidence>
<evidence type="ECO:0000259" key="1">
    <source>
        <dbReference type="PROSITE" id="PS50878"/>
    </source>
</evidence>